<dbReference type="InterPro" id="IPR005467">
    <property type="entry name" value="His_kinase_dom"/>
</dbReference>
<protein>
    <recommendedName>
        <fullName evidence="15">C4-dicarboxylate transport sensor protein DctB</fullName>
        <ecNumber evidence="3">2.7.13.3</ecNumber>
    </recommendedName>
</protein>
<keyword evidence="10 19" id="KW-0418">Kinase</keyword>
<dbReference type="PANTHER" id="PTHR43065:SF46">
    <property type="entry name" value="C4-DICARBOXYLATE TRANSPORT SENSOR PROTEIN DCTB"/>
    <property type="match status" value="1"/>
</dbReference>
<dbReference type="Pfam" id="PF02518">
    <property type="entry name" value="HATPase_c"/>
    <property type="match status" value="1"/>
</dbReference>
<dbReference type="FunFam" id="1.10.287.130:FF:000049">
    <property type="entry name" value="C4-dicarboxylate transport sensor protein DctB"/>
    <property type="match status" value="1"/>
</dbReference>
<keyword evidence="4" id="KW-1003">Cell membrane</keyword>
<dbReference type="SUPFAM" id="SSF55874">
    <property type="entry name" value="ATPase domain of HSP90 chaperone/DNA topoisomerase II/histidine kinase"/>
    <property type="match status" value="1"/>
</dbReference>
<evidence type="ECO:0000256" key="15">
    <source>
        <dbReference type="ARBA" id="ARBA00073143"/>
    </source>
</evidence>
<evidence type="ECO:0000313" key="20">
    <source>
        <dbReference type="Proteomes" id="UP000676246"/>
    </source>
</evidence>
<dbReference type="SMART" id="SM00388">
    <property type="entry name" value="HisKA"/>
    <property type="match status" value="1"/>
</dbReference>
<dbReference type="GO" id="GO:0005524">
    <property type="term" value="F:ATP binding"/>
    <property type="evidence" value="ECO:0007669"/>
    <property type="project" value="UniProtKB-KW"/>
</dbReference>
<evidence type="ECO:0000256" key="10">
    <source>
        <dbReference type="ARBA" id="ARBA00022777"/>
    </source>
</evidence>
<feature type="transmembrane region" description="Helical" evidence="17">
    <location>
        <begin position="303"/>
        <end position="322"/>
    </location>
</feature>
<dbReference type="Proteomes" id="UP000676246">
    <property type="component" value="Unassembled WGS sequence"/>
</dbReference>
<sequence>MPGLSDLPPPSATRWLRPLVWALLLAAPMGLGSLLAFNLNERAGLAQLVAVSNERLELYAATLDAELRRCAFVPGLVAGDADVRALLAAPQDEDLRRRAASTLARIGVRSGASLVVVADAAGRPLASSHGASAPLPATALRALQDEASDYFVANPLDGSTDFVYLLPVAPGGEALGRVLVVLNLAPLEATWIDLGLRSQSERLLVVDERQVAVLSSVPAWKYRRMDDAEVADPARYPGAALASLRLPVQRLLDAGATLVRAPDPAVPQRETPFVAQERPIVPLAARLLALSDPSDVWRQARQAAWAGAAVGALLGGLVLYLLQRRRAMRQLLQARNALQSAHDQLEQQVDERTAELLSANDELKRQIAQRELAEDELMQAGKMAVLGQMSAGISHEINQPLTALRALSRNALRLLEGGRQQAVADNLRSIDEMAERMGRIVNQLKSFARKDSLHAQPVPLERAARNVLLMLEHRLHHEPVTVDLDVPEDLQLRADATRLEQVLLNLCGNALDALAGRPQARMTVLGRPLGPLGERVLVQVIDNGPGVDEAAMARLFEPFHTTKPAGEGLGLGLVISSKIVGEMGGSLRAHRGAAGGMVFEFDLPGTEDSHV</sequence>
<dbReference type="PANTHER" id="PTHR43065">
    <property type="entry name" value="SENSOR HISTIDINE KINASE"/>
    <property type="match status" value="1"/>
</dbReference>
<comment type="caution">
    <text evidence="19">The sequence shown here is derived from an EMBL/GenBank/DDBJ whole genome shotgun (WGS) entry which is preliminary data.</text>
</comment>
<evidence type="ECO:0000256" key="11">
    <source>
        <dbReference type="ARBA" id="ARBA00022840"/>
    </source>
</evidence>
<dbReference type="InterPro" id="IPR003661">
    <property type="entry name" value="HisK_dim/P_dom"/>
</dbReference>
<evidence type="ECO:0000256" key="6">
    <source>
        <dbReference type="ARBA" id="ARBA00022553"/>
    </source>
</evidence>
<dbReference type="AlphaFoldDB" id="A0A940YP38"/>
<keyword evidence="8 17" id="KW-0812">Transmembrane</keyword>
<dbReference type="PIRSF" id="PIRSF036431">
    <property type="entry name" value="STHK_DctB"/>
    <property type="match status" value="1"/>
</dbReference>
<keyword evidence="13" id="KW-0902">Two-component regulatory system</keyword>
<evidence type="ECO:0000256" key="16">
    <source>
        <dbReference type="SAM" id="Coils"/>
    </source>
</evidence>
<keyword evidence="9" id="KW-0547">Nucleotide-binding</keyword>
<dbReference type="GO" id="GO:0000155">
    <property type="term" value="F:phosphorelay sensor kinase activity"/>
    <property type="evidence" value="ECO:0007669"/>
    <property type="project" value="InterPro"/>
</dbReference>
<feature type="transmembrane region" description="Helical" evidence="17">
    <location>
        <begin position="20"/>
        <end position="39"/>
    </location>
</feature>
<dbReference type="GO" id="GO:0005886">
    <property type="term" value="C:plasma membrane"/>
    <property type="evidence" value="ECO:0007669"/>
    <property type="project" value="UniProtKB-SubCell"/>
</dbReference>
<evidence type="ECO:0000256" key="12">
    <source>
        <dbReference type="ARBA" id="ARBA00022989"/>
    </source>
</evidence>
<dbReference type="SUPFAM" id="SSF47384">
    <property type="entry name" value="Homodimeric domain of signal transducing histidine kinase"/>
    <property type="match status" value="1"/>
</dbReference>
<evidence type="ECO:0000256" key="14">
    <source>
        <dbReference type="ARBA" id="ARBA00023136"/>
    </source>
</evidence>
<evidence type="ECO:0000256" key="9">
    <source>
        <dbReference type="ARBA" id="ARBA00022741"/>
    </source>
</evidence>
<name>A0A940YP38_9BURK</name>
<dbReference type="Pfam" id="PF00512">
    <property type="entry name" value="HisKA"/>
    <property type="match status" value="1"/>
</dbReference>
<dbReference type="EC" id="2.7.13.3" evidence="3"/>
<evidence type="ECO:0000256" key="7">
    <source>
        <dbReference type="ARBA" id="ARBA00022679"/>
    </source>
</evidence>
<gene>
    <name evidence="19" type="ORF">KAK03_22580</name>
</gene>
<dbReference type="EMBL" id="JAGQDD010000025">
    <property type="protein sequence ID" value="MBQ0933269.1"/>
    <property type="molecule type" value="Genomic_DNA"/>
</dbReference>
<evidence type="ECO:0000256" key="3">
    <source>
        <dbReference type="ARBA" id="ARBA00012438"/>
    </source>
</evidence>
<evidence type="ECO:0000256" key="8">
    <source>
        <dbReference type="ARBA" id="ARBA00022692"/>
    </source>
</evidence>
<evidence type="ECO:0000259" key="18">
    <source>
        <dbReference type="PROSITE" id="PS50109"/>
    </source>
</evidence>
<evidence type="ECO:0000256" key="1">
    <source>
        <dbReference type="ARBA" id="ARBA00000085"/>
    </source>
</evidence>
<evidence type="ECO:0000313" key="19">
    <source>
        <dbReference type="EMBL" id="MBQ0933269.1"/>
    </source>
</evidence>
<keyword evidence="7" id="KW-0808">Transferase</keyword>
<dbReference type="InterPro" id="IPR017055">
    <property type="entry name" value="Sig_transdc_His_kinase_DctB"/>
</dbReference>
<evidence type="ECO:0000256" key="13">
    <source>
        <dbReference type="ARBA" id="ARBA00023012"/>
    </source>
</evidence>
<feature type="domain" description="Histidine kinase" evidence="18">
    <location>
        <begin position="392"/>
        <end position="607"/>
    </location>
</feature>
<proteinExistence type="predicted"/>
<dbReference type="InterPro" id="IPR036890">
    <property type="entry name" value="HATPase_C_sf"/>
</dbReference>
<dbReference type="InterPro" id="IPR004358">
    <property type="entry name" value="Sig_transdc_His_kin-like_C"/>
</dbReference>
<keyword evidence="5" id="KW-0997">Cell inner membrane</keyword>
<feature type="coiled-coil region" evidence="16">
    <location>
        <begin position="324"/>
        <end position="380"/>
    </location>
</feature>
<dbReference type="RefSeq" id="WP_210856935.1">
    <property type="nucleotide sequence ID" value="NZ_JAGQDD010000025.1"/>
</dbReference>
<dbReference type="InterPro" id="IPR036097">
    <property type="entry name" value="HisK_dim/P_sf"/>
</dbReference>
<comment type="catalytic activity">
    <reaction evidence="1">
        <text>ATP + protein L-histidine = ADP + protein N-phospho-L-histidine.</text>
        <dbReference type="EC" id="2.7.13.3"/>
    </reaction>
</comment>
<dbReference type="InterPro" id="IPR003594">
    <property type="entry name" value="HATPase_dom"/>
</dbReference>
<dbReference type="Gene3D" id="3.30.450.20">
    <property type="entry name" value="PAS domain"/>
    <property type="match status" value="2"/>
</dbReference>
<dbReference type="SMART" id="SM00387">
    <property type="entry name" value="HATPase_c"/>
    <property type="match status" value="1"/>
</dbReference>
<keyword evidence="14 17" id="KW-0472">Membrane</keyword>
<dbReference type="Gene3D" id="3.30.565.10">
    <property type="entry name" value="Histidine kinase-like ATPase, C-terminal domain"/>
    <property type="match status" value="1"/>
</dbReference>
<dbReference type="CDD" id="cd00082">
    <property type="entry name" value="HisKA"/>
    <property type="match status" value="1"/>
</dbReference>
<evidence type="ECO:0000256" key="17">
    <source>
        <dbReference type="SAM" id="Phobius"/>
    </source>
</evidence>
<keyword evidence="16" id="KW-0175">Coiled coil</keyword>
<keyword evidence="6" id="KW-0597">Phosphoprotein</keyword>
<dbReference type="PRINTS" id="PR00344">
    <property type="entry name" value="BCTRLSENSOR"/>
</dbReference>
<dbReference type="PROSITE" id="PS50109">
    <property type="entry name" value="HIS_KIN"/>
    <property type="match status" value="1"/>
</dbReference>
<evidence type="ECO:0000256" key="5">
    <source>
        <dbReference type="ARBA" id="ARBA00022519"/>
    </source>
</evidence>
<evidence type="ECO:0000256" key="2">
    <source>
        <dbReference type="ARBA" id="ARBA00004429"/>
    </source>
</evidence>
<reference evidence="19 20" key="1">
    <citation type="submission" date="2021-04" db="EMBL/GenBank/DDBJ databases">
        <title>The genome sequence of Ideonella sp. 3Y2.</title>
        <authorList>
            <person name="Liu Y."/>
        </authorList>
    </citation>
    <scope>NUCLEOTIDE SEQUENCE [LARGE SCALE GENOMIC DNA]</scope>
    <source>
        <strain evidence="19 20">3Y2</strain>
    </source>
</reference>
<accession>A0A940YP38</accession>
<keyword evidence="11" id="KW-0067">ATP-binding</keyword>
<organism evidence="19 20">
    <name type="scientific">Ideonella alba</name>
    <dbReference type="NCBI Taxonomy" id="2824118"/>
    <lineage>
        <taxon>Bacteria</taxon>
        <taxon>Pseudomonadati</taxon>
        <taxon>Pseudomonadota</taxon>
        <taxon>Betaproteobacteria</taxon>
        <taxon>Burkholderiales</taxon>
        <taxon>Sphaerotilaceae</taxon>
        <taxon>Ideonella</taxon>
    </lineage>
</organism>
<evidence type="ECO:0000256" key="4">
    <source>
        <dbReference type="ARBA" id="ARBA00022475"/>
    </source>
</evidence>
<comment type="subcellular location">
    <subcellularLocation>
        <location evidence="2">Cell inner membrane</location>
        <topology evidence="2">Multi-pass membrane protein</topology>
    </subcellularLocation>
</comment>
<keyword evidence="12 17" id="KW-1133">Transmembrane helix</keyword>
<dbReference type="Gene3D" id="1.10.287.130">
    <property type="match status" value="1"/>
</dbReference>
<keyword evidence="20" id="KW-1185">Reference proteome</keyword>